<protein>
    <submittedName>
        <fullName evidence="1">Uncharacterized protein</fullName>
    </submittedName>
</protein>
<dbReference type="Proteomes" id="UP000190435">
    <property type="component" value="Unassembled WGS sequence"/>
</dbReference>
<reference evidence="1 3" key="1">
    <citation type="submission" date="2017-02" db="EMBL/GenBank/DDBJ databases">
        <title>Draft genome sequence of Moraxella caviae CCUG 355 type strain.</title>
        <authorList>
            <person name="Engstrom-Jakobsson H."/>
            <person name="Salva-Serra F."/>
            <person name="Thorell K."/>
            <person name="Gonzales-Siles L."/>
            <person name="Karlsson R."/>
            <person name="Boulund F."/>
            <person name="Engstrand L."/>
            <person name="Moore E."/>
        </authorList>
    </citation>
    <scope>NUCLEOTIDE SEQUENCE [LARGE SCALE GENOMIC DNA]</scope>
    <source>
        <strain evidence="1 3">CCUG 355</strain>
    </source>
</reference>
<dbReference type="EMBL" id="UGQE01000004">
    <property type="protein sequence ID" value="STZ14399.1"/>
    <property type="molecule type" value="Genomic_DNA"/>
</dbReference>
<evidence type="ECO:0000313" key="4">
    <source>
        <dbReference type="Proteomes" id="UP000255279"/>
    </source>
</evidence>
<organism evidence="1 3">
    <name type="scientific">Moraxella caviae</name>
    <dbReference type="NCBI Taxonomy" id="34060"/>
    <lineage>
        <taxon>Bacteria</taxon>
        <taxon>Pseudomonadati</taxon>
        <taxon>Pseudomonadota</taxon>
        <taxon>Gammaproteobacteria</taxon>
        <taxon>Moraxellales</taxon>
        <taxon>Moraxellaceae</taxon>
        <taxon>Moraxella</taxon>
    </lineage>
</organism>
<dbReference type="Proteomes" id="UP000255279">
    <property type="component" value="Unassembled WGS sequence"/>
</dbReference>
<evidence type="ECO:0000313" key="2">
    <source>
        <dbReference type="EMBL" id="STZ14399.1"/>
    </source>
</evidence>
<dbReference type="RefSeq" id="WP_242620090.1">
    <property type="nucleotide sequence ID" value="NZ_CAACXO010000006.1"/>
</dbReference>
<dbReference type="EMBL" id="MUXU01000021">
    <property type="protein sequence ID" value="OOR91515.1"/>
    <property type="molecule type" value="Genomic_DNA"/>
</dbReference>
<evidence type="ECO:0000313" key="1">
    <source>
        <dbReference type="EMBL" id="OOR91515.1"/>
    </source>
</evidence>
<accession>A0A1T0A6Y0</accession>
<dbReference type="AlphaFoldDB" id="A0A1T0A6Y0"/>
<keyword evidence="3" id="KW-1185">Reference proteome</keyword>
<evidence type="ECO:0000313" key="3">
    <source>
        <dbReference type="Proteomes" id="UP000190435"/>
    </source>
</evidence>
<name>A0A1T0A6Y0_9GAMM</name>
<dbReference type="STRING" id="34060.B0181_02865"/>
<proteinExistence type="predicted"/>
<gene>
    <name evidence="1" type="ORF">B0181_02865</name>
    <name evidence="2" type="ORF">NCTC10293_01993</name>
</gene>
<sequence>MKLLVKLNNDSELIGYETLALAFTLASFDHEVQLYFTGDTLATLQDSHSRLCGMVQSLDLYDLPKAWADFSDEALATLDTAVQEALNKDFDRNAITDKQAADFDGVLSF</sequence>
<reference evidence="2 4" key="2">
    <citation type="submission" date="2018-06" db="EMBL/GenBank/DDBJ databases">
        <authorList>
            <consortium name="Pathogen Informatics"/>
            <person name="Doyle S."/>
        </authorList>
    </citation>
    <scope>NUCLEOTIDE SEQUENCE [LARGE SCALE GENOMIC DNA]</scope>
    <source>
        <strain evidence="2 4">NCTC10293</strain>
    </source>
</reference>